<protein>
    <recommendedName>
        <fullName evidence="5">HTH luxR-type domain-containing protein</fullName>
    </recommendedName>
</protein>
<evidence type="ECO:0000256" key="2">
    <source>
        <dbReference type="ARBA" id="ARBA00023125"/>
    </source>
</evidence>
<feature type="coiled-coil region" evidence="4">
    <location>
        <begin position="78"/>
        <end position="112"/>
    </location>
</feature>
<proteinExistence type="predicted"/>
<evidence type="ECO:0000256" key="1">
    <source>
        <dbReference type="ARBA" id="ARBA00023015"/>
    </source>
</evidence>
<sequence length="311" mass="35128">MTVPRGVTRVPASSLTTREEQVRSLVVGGLGTDGVATQLGISRRTVETHLRNVYKKLGVHRRDQLADPDGDGDFLIAAPASEDEVERLREKLAERERQVESYEAAVERIIDRQFPLFEERVELTLSVGGRPNDDMVIERHWTKPKPYLVYRVIRPVAAAGLLYDEILDEMAISCEVASADVGIAVEVFSDQRGRPVALILFQPGLEEMTEWVLRYRTPHLWDPLREHGRDTLRWAPGRLRKRSSAGIRDLTVHFDFPETTVASVVEEHNLGRVEPGQSETPGMSRITYRDASRAGAQYEFTLEMVRGAERS</sequence>
<dbReference type="EMBL" id="CADCTP010000017">
    <property type="protein sequence ID" value="CAA9214753.1"/>
    <property type="molecule type" value="Genomic_DNA"/>
</dbReference>
<dbReference type="GO" id="GO:0003677">
    <property type="term" value="F:DNA binding"/>
    <property type="evidence" value="ECO:0007669"/>
    <property type="project" value="UniProtKB-KW"/>
</dbReference>
<dbReference type="InterPro" id="IPR036388">
    <property type="entry name" value="WH-like_DNA-bd_sf"/>
</dbReference>
<dbReference type="AlphaFoldDB" id="A0A6J4H4F7"/>
<dbReference type="PRINTS" id="PR00038">
    <property type="entry name" value="HTHLUXR"/>
</dbReference>
<feature type="domain" description="HTH luxR-type" evidence="5">
    <location>
        <begin position="8"/>
        <end position="73"/>
    </location>
</feature>
<dbReference type="PROSITE" id="PS00622">
    <property type="entry name" value="HTH_LUXR_1"/>
    <property type="match status" value="1"/>
</dbReference>
<reference evidence="6" key="1">
    <citation type="submission" date="2020-02" db="EMBL/GenBank/DDBJ databases">
        <authorList>
            <person name="Meier V. D."/>
        </authorList>
    </citation>
    <scope>NUCLEOTIDE SEQUENCE</scope>
    <source>
        <strain evidence="6">AVDCRST_MAG41</strain>
    </source>
</reference>
<dbReference type="CDD" id="cd06170">
    <property type="entry name" value="LuxR_C_like"/>
    <property type="match status" value="1"/>
</dbReference>
<dbReference type="PROSITE" id="PS50043">
    <property type="entry name" value="HTH_LUXR_2"/>
    <property type="match status" value="1"/>
</dbReference>
<evidence type="ECO:0000313" key="6">
    <source>
        <dbReference type="EMBL" id="CAA9214753.1"/>
    </source>
</evidence>
<dbReference type="Pfam" id="PF00196">
    <property type="entry name" value="GerE"/>
    <property type="match status" value="1"/>
</dbReference>
<dbReference type="InterPro" id="IPR016032">
    <property type="entry name" value="Sig_transdc_resp-reg_C-effctor"/>
</dbReference>
<dbReference type="PANTHER" id="PTHR44688">
    <property type="entry name" value="DNA-BINDING TRANSCRIPTIONAL ACTIVATOR DEVR_DOSR"/>
    <property type="match status" value="1"/>
</dbReference>
<dbReference type="Gene3D" id="1.10.10.10">
    <property type="entry name" value="Winged helix-like DNA-binding domain superfamily/Winged helix DNA-binding domain"/>
    <property type="match status" value="1"/>
</dbReference>
<keyword evidence="3" id="KW-0804">Transcription</keyword>
<evidence type="ECO:0000256" key="4">
    <source>
        <dbReference type="SAM" id="Coils"/>
    </source>
</evidence>
<organism evidence="6">
    <name type="scientific">uncultured Mycobacteriales bacterium</name>
    <dbReference type="NCBI Taxonomy" id="581187"/>
    <lineage>
        <taxon>Bacteria</taxon>
        <taxon>Bacillati</taxon>
        <taxon>Actinomycetota</taxon>
        <taxon>Actinomycetes</taxon>
        <taxon>Mycobacteriales</taxon>
        <taxon>environmental samples</taxon>
    </lineage>
</organism>
<dbReference type="GO" id="GO:0006355">
    <property type="term" value="P:regulation of DNA-templated transcription"/>
    <property type="evidence" value="ECO:0007669"/>
    <property type="project" value="InterPro"/>
</dbReference>
<dbReference type="PANTHER" id="PTHR44688:SF16">
    <property type="entry name" value="DNA-BINDING TRANSCRIPTIONAL ACTIVATOR DEVR_DOSR"/>
    <property type="match status" value="1"/>
</dbReference>
<dbReference type="SMART" id="SM00421">
    <property type="entry name" value="HTH_LUXR"/>
    <property type="match status" value="1"/>
</dbReference>
<keyword evidence="4" id="KW-0175">Coiled coil</keyword>
<dbReference type="InterPro" id="IPR000792">
    <property type="entry name" value="Tscrpt_reg_LuxR_C"/>
</dbReference>
<keyword evidence="2" id="KW-0238">DNA-binding</keyword>
<name>A0A6J4H4F7_9ACTN</name>
<dbReference type="SUPFAM" id="SSF46894">
    <property type="entry name" value="C-terminal effector domain of the bipartite response regulators"/>
    <property type="match status" value="1"/>
</dbReference>
<keyword evidence="1" id="KW-0805">Transcription regulation</keyword>
<evidence type="ECO:0000256" key="3">
    <source>
        <dbReference type="ARBA" id="ARBA00023163"/>
    </source>
</evidence>
<gene>
    <name evidence="6" type="ORF">AVDCRST_MAG41-147</name>
</gene>
<evidence type="ECO:0000259" key="5">
    <source>
        <dbReference type="PROSITE" id="PS50043"/>
    </source>
</evidence>
<accession>A0A6J4H4F7</accession>